<sequence>MDSREQEPAHQYDTATQLTEDSQAGSKPVMRTFDPETETTTRERVGTIPTDGTKLIPLVFLQNEYSARPSDSETSAWPRRRDYRTETGVCSC</sequence>
<feature type="region of interest" description="Disordered" evidence="1">
    <location>
        <begin position="66"/>
        <end position="92"/>
    </location>
</feature>
<dbReference type="Proteomes" id="UP000326244">
    <property type="component" value="Unassembled WGS sequence"/>
</dbReference>
<protein>
    <submittedName>
        <fullName evidence="2">Uncharacterized protein</fullName>
    </submittedName>
</protein>
<dbReference type="AlphaFoldDB" id="A0A5J5LF38"/>
<comment type="caution">
    <text evidence="2">The sequence shown here is derived from an EMBL/GenBank/DDBJ whole genome shotgun (WGS) entry which is preliminary data.</text>
</comment>
<evidence type="ECO:0000313" key="3">
    <source>
        <dbReference type="Proteomes" id="UP000326244"/>
    </source>
</evidence>
<accession>A0A5J5LF38</accession>
<organism evidence="2 3">
    <name type="scientific">Haloarcula hispanica</name>
    <dbReference type="NCBI Taxonomy" id="51589"/>
    <lineage>
        <taxon>Archaea</taxon>
        <taxon>Methanobacteriati</taxon>
        <taxon>Methanobacteriota</taxon>
        <taxon>Stenosarchaea group</taxon>
        <taxon>Halobacteria</taxon>
        <taxon>Halobacteriales</taxon>
        <taxon>Haloarculaceae</taxon>
        <taxon>Haloarcula</taxon>
    </lineage>
</organism>
<reference evidence="2 3" key="1">
    <citation type="submission" date="2018-11" db="EMBL/GenBank/DDBJ databases">
        <title>Genomic analysis of Haloarcula hispanica CBA1121.</title>
        <authorList>
            <person name="Kim Y.B."/>
            <person name="Roh S.W."/>
        </authorList>
    </citation>
    <scope>NUCLEOTIDE SEQUENCE [LARGE SCALE GENOMIC DNA]</scope>
    <source>
        <strain evidence="2 3">CBA1121</strain>
    </source>
</reference>
<feature type="region of interest" description="Disordered" evidence="1">
    <location>
        <begin position="1"/>
        <end position="50"/>
    </location>
</feature>
<feature type="compositionally biased region" description="Basic and acidic residues" evidence="1">
    <location>
        <begin position="1"/>
        <end position="10"/>
    </location>
</feature>
<gene>
    <name evidence="2" type="ORF">EGO51_17400</name>
</gene>
<evidence type="ECO:0000256" key="1">
    <source>
        <dbReference type="SAM" id="MobiDB-lite"/>
    </source>
</evidence>
<dbReference type="EMBL" id="RQWK01000002">
    <property type="protein sequence ID" value="KAA9405104.1"/>
    <property type="molecule type" value="Genomic_DNA"/>
</dbReference>
<evidence type="ECO:0000313" key="2">
    <source>
        <dbReference type="EMBL" id="KAA9405104.1"/>
    </source>
</evidence>
<feature type="compositionally biased region" description="Polar residues" evidence="1">
    <location>
        <begin position="13"/>
        <end position="25"/>
    </location>
</feature>
<name>A0A5J5LF38_HALHI</name>
<proteinExistence type="predicted"/>